<evidence type="ECO:0000313" key="3">
    <source>
        <dbReference type="Proteomes" id="UP000266568"/>
    </source>
</evidence>
<dbReference type="Gene3D" id="3.10.590.10">
    <property type="entry name" value="ph1033 like domains"/>
    <property type="match status" value="1"/>
</dbReference>
<dbReference type="PANTHER" id="PTHR14087">
    <property type="entry name" value="THYMOCYTE NUCLEAR PROTEIN 1"/>
    <property type="match status" value="1"/>
</dbReference>
<comment type="caution">
    <text evidence="2">The sequence shown here is derived from an EMBL/GenBank/DDBJ whole genome shotgun (WGS) entry which is preliminary data.</text>
</comment>
<feature type="domain" description="EVE" evidence="1">
    <location>
        <begin position="2"/>
        <end position="129"/>
    </location>
</feature>
<evidence type="ECO:0000313" key="2">
    <source>
        <dbReference type="EMBL" id="RIA43657.1"/>
    </source>
</evidence>
<dbReference type="SUPFAM" id="SSF88697">
    <property type="entry name" value="PUA domain-like"/>
    <property type="match status" value="1"/>
</dbReference>
<organism evidence="2 3">
    <name type="scientific">Hephaestia caeni</name>
    <dbReference type="NCBI Taxonomy" id="645617"/>
    <lineage>
        <taxon>Bacteria</taxon>
        <taxon>Pseudomonadati</taxon>
        <taxon>Pseudomonadota</taxon>
        <taxon>Alphaproteobacteria</taxon>
        <taxon>Sphingomonadales</taxon>
        <taxon>Sphingomonadaceae</taxon>
        <taxon>Hephaestia</taxon>
    </lineage>
</organism>
<dbReference type="InterPro" id="IPR052181">
    <property type="entry name" value="5hmC_binding"/>
</dbReference>
<dbReference type="Pfam" id="PF01878">
    <property type="entry name" value="EVE"/>
    <property type="match status" value="1"/>
</dbReference>
<accession>A0A397P906</accession>
<dbReference type="EMBL" id="QXDC01000003">
    <property type="protein sequence ID" value="RIA43657.1"/>
    <property type="molecule type" value="Genomic_DNA"/>
</dbReference>
<dbReference type="AlphaFoldDB" id="A0A397P906"/>
<evidence type="ECO:0000259" key="1">
    <source>
        <dbReference type="Pfam" id="PF01878"/>
    </source>
</evidence>
<dbReference type="CDD" id="cd21133">
    <property type="entry name" value="EVE"/>
    <property type="match status" value="1"/>
</dbReference>
<dbReference type="InterPro" id="IPR047197">
    <property type="entry name" value="THYN1-like_EVE"/>
</dbReference>
<name>A0A397P906_9SPHN</name>
<sequence length="136" mass="14819">MAYWLMKSEPDAYGWDDLVRDNGTEWDGVRNNAAALNLRKMAVGDRAFFYHSMTDKAAVGVMEIARTAKKDGAEGNWVSVAVKPVAPLERPVTLAEMKATPALKDMATIRQSRLSVSPVTDAEWAAMMALAEKSGG</sequence>
<protein>
    <submittedName>
        <fullName evidence="2">Putative RNA-binding protein with PUA-like domain</fullName>
    </submittedName>
</protein>
<gene>
    <name evidence="2" type="ORF">DFR49_1883</name>
</gene>
<dbReference type="InterPro" id="IPR002740">
    <property type="entry name" value="EVE_domain"/>
</dbReference>
<dbReference type="RefSeq" id="WP_119035488.1">
    <property type="nucleotide sequence ID" value="NZ_QXDC01000003.1"/>
</dbReference>
<reference evidence="2 3" key="1">
    <citation type="submission" date="2018-08" db="EMBL/GenBank/DDBJ databases">
        <title>Genomic Encyclopedia of Type Strains, Phase IV (KMG-IV): sequencing the most valuable type-strain genomes for metagenomic binning, comparative biology and taxonomic classification.</title>
        <authorList>
            <person name="Goeker M."/>
        </authorList>
    </citation>
    <scope>NUCLEOTIDE SEQUENCE [LARGE SCALE GENOMIC DNA]</scope>
    <source>
        <strain evidence="2 3">DSM 25527</strain>
    </source>
</reference>
<dbReference type="Proteomes" id="UP000266568">
    <property type="component" value="Unassembled WGS sequence"/>
</dbReference>
<proteinExistence type="predicted"/>
<dbReference type="OrthoDB" id="9791347at2"/>
<dbReference type="PANTHER" id="PTHR14087:SF8">
    <property type="entry name" value="OS03G0676100 PROTEIN"/>
    <property type="match status" value="1"/>
</dbReference>
<dbReference type="InterPro" id="IPR015947">
    <property type="entry name" value="PUA-like_sf"/>
</dbReference>
<keyword evidence="3" id="KW-1185">Reference proteome</keyword>